<dbReference type="InterPro" id="IPR011701">
    <property type="entry name" value="MFS"/>
</dbReference>
<evidence type="ECO:0000256" key="5">
    <source>
        <dbReference type="SAM" id="Phobius"/>
    </source>
</evidence>
<dbReference type="Pfam" id="PF07690">
    <property type="entry name" value="MFS_1"/>
    <property type="match status" value="1"/>
</dbReference>
<dbReference type="SUPFAM" id="SSF103473">
    <property type="entry name" value="MFS general substrate transporter"/>
    <property type="match status" value="1"/>
</dbReference>
<dbReference type="InterPro" id="IPR036259">
    <property type="entry name" value="MFS_trans_sf"/>
</dbReference>
<dbReference type="Gene3D" id="1.20.1250.20">
    <property type="entry name" value="MFS general substrate transporter like domains"/>
    <property type="match status" value="2"/>
</dbReference>
<keyword evidence="3 5" id="KW-1133">Transmembrane helix</keyword>
<feature type="transmembrane region" description="Helical" evidence="5">
    <location>
        <begin position="188"/>
        <end position="212"/>
    </location>
</feature>
<dbReference type="EMBL" id="CAWYQH010000068">
    <property type="protein sequence ID" value="CAK8680150.1"/>
    <property type="molecule type" value="Genomic_DNA"/>
</dbReference>
<feature type="transmembrane region" description="Helical" evidence="5">
    <location>
        <begin position="344"/>
        <end position="360"/>
    </location>
</feature>
<sequence>MEDFTISNSYSETKNNNFYIRQRYVLAVLGFLGFFNASCLRNNVNVAILAMVNASEHNHTETKGSFSWDSSQQGLFLGSYFYGYAVANIPSGWLANKYGFRKIFTISMLASAILTLATPLAAKQGLYLAVVIRALTGFSQAALYPSMNYAWSKWAPPSEISVLYSISISGLEFGLTVVNPLVGVISDSLGWVAVFYVTGSMALVWLVFFFIFTSDAPSNNRWISKKERLYIERSIVKRENKAHDEFQGPPKTISIPWKAMLGSKRSWAFFIVHSADNWFQYTFAALMPTYMAKVFKYDTTQSGLLMILPFLMQFLVSLPASYFTDFLRKKRLMTTTQIRKINTFLALSVPALCLSLTGYVGKNHRAVISLFTFGYAFTGLSRRLS</sequence>
<proteinExistence type="predicted"/>
<evidence type="ECO:0000313" key="7">
    <source>
        <dbReference type="EMBL" id="CAK8680150.1"/>
    </source>
</evidence>
<organism evidence="7 8">
    <name type="scientific">Clavelina lepadiformis</name>
    <name type="common">Light-bulb sea squirt</name>
    <name type="synonym">Ascidia lepadiformis</name>
    <dbReference type="NCBI Taxonomy" id="159417"/>
    <lineage>
        <taxon>Eukaryota</taxon>
        <taxon>Metazoa</taxon>
        <taxon>Chordata</taxon>
        <taxon>Tunicata</taxon>
        <taxon>Ascidiacea</taxon>
        <taxon>Aplousobranchia</taxon>
        <taxon>Clavelinidae</taxon>
        <taxon>Clavelina</taxon>
    </lineage>
</organism>
<evidence type="ECO:0000256" key="3">
    <source>
        <dbReference type="ARBA" id="ARBA00022989"/>
    </source>
</evidence>
<reference evidence="7 8" key="1">
    <citation type="submission" date="2024-02" db="EMBL/GenBank/DDBJ databases">
        <authorList>
            <person name="Daric V."/>
            <person name="Darras S."/>
        </authorList>
    </citation>
    <scope>NUCLEOTIDE SEQUENCE [LARGE SCALE GENOMIC DNA]</scope>
</reference>
<feature type="transmembrane region" description="Helical" evidence="5">
    <location>
        <begin position="103"/>
        <end position="121"/>
    </location>
</feature>
<keyword evidence="2 5" id="KW-0812">Transmembrane</keyword>
<evidence type="ECO:0000259" key="6">
    <source>
        <dbReference type="PROSITE" id="PS50850"/>
    </source>
</evidence>
<evidence type="ECO:0000256" key="2">
    <source>
        <dbReference type="ARBA" id="ARBA00022692"/>
    </source>
</evidence>
<keyword evidence="8" id="KW-1185">Reference proteome</keyword>
<dbReference type="PROSITE" id="PS50850">
    <property type="entry name" value="MFS"/>
    <property type="match status" value="1"/>
</dbReference>
<dbReference type="InterPro" id="IPR020846">
    <property type="entry name" value="MFS_dom"/>
</dbReference>
<feature type="transmembrane region" description="Helical" evidence="5">
    <location>
        <begin position="267"/>
        <end position="291"/>
    </location>
</feature>
<keyword evidence="4 5" id="KW-0472">Membrane</keyword>
<protein>
    <recommendedName>
        <fullName evidence="6">Major facilitator superfamily (MFS) profile domain-containing protein</fullName>
    </recommendedName>
</protein>
<evidence type="ECO:0000313" key="8">
    <source>
        <dbReference type="Proteomes" id="UP001642483"/>
    </source>
</evidence>
<feature type="transmembrane region" description="Helical" evidence="5">
    <location>
        <begin position="75"/>
        <end position="96"/>
    </location>
</feature>
<evidence type="ECO:0000256" key="1">
    <source>
        <dbReference type="ARBA" id="ARBA00004141"/>
    </source>
</evidence>
<feature type="transmembrane region" description="Helical" evidence="5">
    <location>
        <begin position="303"/>
        <end position="323"/>
    </location>
</feature>
<gene>
    <name evidence="7" type="ORF">CVLEPA_LOCUS10434</name>
</gene>
<accession>A0ABP0FKF3</accession>
<dbReference type="PANTHER" id="PTHR11662:SF399">
    <property type="entry name" value="FI19708P1-RELATED"/>
    <property type="match status" value="1"/>
</dbReference>
<name>A0ABP0FKF3_CLALP</name>
<feature type="transmembrane region" description="Helical" evidence="5">
    <location>
        <begin position="24"/>
        <end position="44"/>
    </location>
</feature>
<dbReference type="PANTHER" id="PTHR11662">
    <property type="entry name" value="SOLUTE CARRIER FAMILY 17"/>
    <property type="match status" value="1"/>
</dbReference>
<feature type="domain" description="Major facilitator superfamily (MFS) profile" evidence="6">
    <location>
        <begin position="22"/>
        <end position="385"/>
    </location>
</feature>
<dbReference type="Proteomes" id="UP001642483">
    <property type="component" value="Unassembled WGS sequence"/>
</dbReference>
<dbReference type="InterPro" id="IPR050382">
    <property type="entry name" value="MFS_Na/Anion_cotransporter"/>
</dbReference>
<comment type="subcellular location">
    <subcellularLocation>
        <location evidence="1">Membrane</location>
        <topology evidence="1">Multi-pass membrane protein</topology>
    </subcellularLocation>
</comment>
<evidence type="ECO:0000256" key="4">
    <source>
        <dbReference type="ARBA" id="ARBA00023136"/>
    </source>
</evidence>
<comment type="caution">
    <text evidence="7">The sequence shown here is derived from an EMBL/GenBank/DDBJ whole genome shotgun (WGS) entry which is preliminary data.</text>
</comment>